<sequence length="85" mass="9183">MSSSREQTGNLEGVWQFHVALIGWLGEAIGTHLGWMSSAPYPSDLNDAEWAILCPLLAPPRQAGLDFPLGSGGFGKEPEHPRRAV</sequence>
<dbReference type="EMBL" id="JALPRX010000217">
    <property type="protein sequence ID" value="MCK8788212.1"/>
    <property type="molecule type" value="Genomic_DNA"/>
</dbReference>
<evidence type="ECO:0000313" key="1">
    <source>
        <dbReference type="EMBL" id="MCK8788212.1"/>
    </source>
</evidence>
<dbReference type="RefSeq" id="WP_248670253.1">
    <property type="nucleotide sequence ID" value="NZ_JALPRX010000217.1"/>
</dbReference>
<name>A0A9X1YE78_9PROT</name>
<reference evidence="1" key="1">
    <citation type="submission" date="2022-04" db="EMBL/GenBank/DDBJ databases">
        <title>Roseomonas acroporae sp. nov., isolated from coral Acropora digitifera.</title>
        <authorList>
            <person name="Sun H."/>
        </authorList>
    </citation>
    <scope>NUCLEOTIDE SEQUENCE</scope>
    <source>
        <strain evidence="1">NAR14</strain>
    </source>
</reference>
<organism evidence="1 2">
    <name type="scientific">Roseomonas acroporae</name>
    <dbReference type="NCBI Taxonomy" id="2937791"/>
    <lineage>
        <taxon>Bacteria</taxon>
        <taxon>Pseudomonadati</taxon>
        <taxon>Pseudomonadota</taxon>
        <taxon>Alphaproteobacteria</taxon>
        <taxon>Acetobacterales</taxon>
        <taxon>Roseomonadaceae</taxon>
        <taxon>Roseomonas</taxon>
    </lineage>
</organism>
<dbReference type="AlphaFoldDB" id="A0A9X1YE78"/>
<gene>
    <name evidence="1" type="ORF">M0638_28075</name>
</gene>
<keyword evidence="2" id="KW-1185">Reference proteome</keyword>
<dbReference type="Proteomes" id="UP001139516">
    <property type="component" value="Unassembled WGS sequence"/>
</dbReference>
<comment type="caution">
    <text evidence="1">The sequence shown here is derived from an EMBL/GenBank/DDBJ whole genome shotgun (WGS) entry which is preliminary data.</text>
</comment>
<proteinExistence type="predicted"/>
<accession>A0A9X1YE78</accession>
<evidence type="ECO:0000313" key="2">
    <source>
        <dbReference type="Proteomes" id="UP001139516"/>
    </source>
</evidence>
<protein>
    <submittedName>
        <fullName evidence="1">Uncharacterized protein</fullName>
    </submittedName>
</protein>